<sequence length="175" mass="19166">MASKRQNISKETTENGSKCVGTLCISSSVDTAGGRTWNAVESEGFERASACFRNDPPTGDPDMVLVKFPIGLTTTNLCDDKLENTSDKHKYEDQGGPNGEWSKTYGPIMSQLKSQCSKSDLAYSHSGLSDQRIRLNVCYERDHVRVNKGDQRVALVLDFLPRGLESILTASLAMA</sequence>
<keyword evidence="2" id="KW-1185">Reference proteome</keyword>
<name>A0ABD0YP27_9HEMI</name>
<gene>
    <name evidence="1" type="ORF">AAG570_013529</name>
</gene>
<evidence type="ECO:0000313" key="2">
    <source>
        <dbReference type="Proteomes" id="UP001558652"/>
    </source>
</evidence>
<dbReference type="AlphaFoldDB" id="A0ABD0YP27"/>
<proteinExistence type="predicted"/>
<comment type="caution">
    <text evidence="1">The sequence shown here is derived from an EMBL/GenBank/DDBJ whole genome shotgun (WGS) entry which is preliminary data.</text>
</comment>
<dbReference type="EMBL" id="JBFDAA010000009">
    <property type="protein sequence ID" value="KAL1128997.1"/>
    <property type="molecule type" value="Genomic_DNA"/>
</dbReference>
<protein>
    <submittedName>
        <fullName evidence="1">Uncharacterized protein</fullName>
    </submittedName>
</protein>
<dbReference type="Proteomes" id="UP001558652">
    <property type="component" value="Unassembled WGS sequence"/>
</dbReference>
<accession>A0ABD0YP27</accession>
<reference evidence="1 2" key="1">
    <citation type="submission" date="2024-07" db="EMBL/GenBank/DDBJ databases">
        <title>Chromosome-level genome assembly of the water stick insect Ranatra chinensis (Heteroptera: Nepidae).</title>
        <authorList>
            <person name="Liu X."/>
        </authorList>
    </citation>
    <scope>NUCLEOTIDE SEQUENCE [LARGE SCALE GENOMIC DNA]</scope>
    <source>
        <strain evidence="1">Cailab_2021Rc</strain>
        <tissue evidence="1">Muscle</tissue>
    </source>
</reference>
<organism evidence="1 2">
    <name type="scientific">Ranatra chinensis</name>
    <dbReference type="NCBI Taxonomy" id="642074"/>
    <lineage>
        <taxon>Eukaryota</taxon>
        <taxon>Metazoa</taxon>
        <taxon>Ecdysozoa</taxon>
        <taxon>Arthropoda</taxon>
        <taxon>Hexapoda</taxon>
        <taxon>Insecta</taxon>
        <taxon>Pterygota</taxon>
        <taxon>Neoptera</taxon>
        <taxon>Paraneoptera</taxon>
        <taxon>Hemiptera</taxon>
        <taxon>Heteroptera</taxon>
        <taxon>Panheteroptera</taxon>
        <taxon>Nepomorpha</taxon>
        <taxon>Nepidae</taxon>
        <taxon>Ranatrinae</taxon>
        <taxon>Ranatra</taxon>
    </lineage>
</organism>
<evidence type="ECO:0000313" key="1">
    <source>
        <dbReference type="EMBL" id="KAL1128997.1"/>
    </source>
</evidence>